<gene>
    <name evidence="2" type="ORF">SAMN05443245_4868</name>
</gene>
<feature type="compositionally biased region" description="Polar residues" evidence="1">
    <location>
        <begin position="83"/>
        <end position="93"/>
    </location>
</feature>
<name>A0A1H1IAK1_9BURK</name>
<feature type="region of interest" description="Disordered" evidence="1">
    <location>
        <begin position="64"/>
        <end position="93"/>
    </location>
</feature>
<dbReference type="Proteomes" id="UP000183487">
    <property type="component" value="Unassembled WGS sequence"/>
</dbReference>
<evidence type="ECO:0000256" key="1">
    <source>
        <dbReference type="SAM" id="MobiDB-lite"/>
    </source>
</evidence>
<evidence type="ECO:0000313" key="3">
    <source>
        <dbReference type="Proteomes" id="UP000183487"/>
    </source>
</evidence>
<evidence type="ECO:0000313" key="2">
    <source>
        <dbReference type="EMBL" id="SDR34396.1"/>
    </source>
</evidence>
<dbReference type="RefSeq" id="WP_074769350.1">
    <property type="nucleotide sequence ID" value="NZ_FNKP01000002.1"/>
</dbReference>
<reference evidence="3" key="1">
    <citation type="submission" date="2016-10" db="EMBL/GenBank/DDBJ databases">
        <authorList>
            <person name="Varghese N."/>
            <person name="Submissions S."/>
        </authorList>
    </citation>
    <scope>NUCLEOTIDE SEQUENCE [LARGE SCALE GENOMIC DNA]</scope>
    <source>
        <strain evidence="3">GAS106B</strain>
    </source>
</reference>
<protein>
    <submittedName>
        <fullName evidence="2">Uncharacterized protein</fullName>
    </submittedName>
</protein>
<dbReference type="OrthoDB" id="9008242at2"/>
<dbReference type="EMBL" id="FNKP01000002">
    <property type="protein sequence ID" value="SDR34396.1"/>
    <property type="molecule type" value="Genomic_DNA"/>
</dbReference>
<dbReference type="AlphaFoldDB" id="A0A1H1IAK1"/>
<proteinExistence type="predicted"/>
<organism evidence="2 3">
    <name type="scientific">Paraburkholderia fungorum</name>
    <dbReference type="NCBI Taxonomy" id="134537"/>
    <lineage>
        <taxon>Bacteria</taxon>
        <taxon>Pseudomonadati</taxon>
        <taxon>Pseudomonadota</taxon>
        <taxon>Betaproteobacteria</taxon>
        <taxon>Burkholderiales</taxon>
        <taxon>Burkholderiaceae</taxon>
        <taxon>Paraburkholderia</taxon>
    </lineage>
</organism>
<sequence>MLTTRPCTATCVLEGMPVTLTFYPDNGVLRIADPTGTCIRETRWHSSWRALLDEFSQFNQRAEAENAAEGFGEVTGRLDEQRSNQPMQNMALA</sequence>
<keyword evidence="3" id="KW-1185">Reference proteome</keyword>
<accession>A0A1H1IAK1</accession>